<dbReference type="AlphaFoldDB" id="A0A1H0MFJ4"/>
<reference evidence="2 3" key="1">
    <citation type="submission" date="2016-10" db="EMBL/GenBank/DDBJ databases">
        <authorList>
            <person name="de Groot N.N."/>
        </authorList>
    </citation>
    <scope>NUCLEOTIDE SEQUENCE [LARGE SCALE GENOMIC DNA]</scope>
    <source>
        <strain evidence="2 3">StLB037</strain>
    </source>
</reference>
<proteinExistence type="predicted"/>
<dbReference type="SUPFAM" id="SSF47598">
    <property type="entry name" value="Ribbon-helix-helix"/>
    <property type="match status" value="1"/>
</dbReference>
<name>A0A1H0MFJ4_MICTS</name>
<evidence type="ECO:0000313" key="3">
    <source>
        <dbReference type="Proteomes" id="UP000186456"/>
    </source>
</evidence>
<protein>
    <submittedName>
        <fullName evidence="2">Ribbon-helix-helix protein, copG family</fullName>
    </submittedName>
</protein>
<sequence>MVMTVRLSDEAEARLEHLAAVMQMSKNAVIEQAVLHMDERAERRRRFRDAIAQVDNRDAELLDRLSQ</sequence>
<feature type="domain" description="Ribbon-helix-helix protein CopG" evidence="1">
    <location>
        <begin position="4"/>
        <end position="35"/>
    </location>
</feature>
<evidence type="ECO:0000259" key="1">
    <source>
        <dbReference type="Pfam" id="PF01402"/>
    </source>
</evidence>
<dbReference type="InterPro" id="IPR010985">
    <property type="entry name" value="Ribbon_hlx_hlx"/>
</dbReference>
<accession>A0A1H0MFJ4</accession>
<dbReference type="GO" id="GO:0006355">
    <property type="term" value="P:regulation of DNA-templated transcription"/>
    <property type="evidence" value="ECO:0007669"/>
    <property type="project" value="InterPro"/>
</dbReference>
<dbReference type="EMBL" id="FNJN01000002">
    <property type="protein sequence ID" value="SDO78910.1"/>
    <property type="molecule type" value="Genomic_DNA"/>
</dbReference>
<dbReference type="Pfam" id="PF01402">
    <property type="entry name" value="RHH_1"/>
    <property type="match status" value="1"/>
</dbReference>
<dbReference type="InterPro" id="IPR002145">
    <property type="entry name" value="CopG"/>
</dbReference>
<dbReference type="Proteomes" id="UP000186456">
    <property type="component" value="Unassembled WGS sequence"/>
</dbReference>
<organism evidence="2 3">
    <name type="scientific">Microbacterium testaceum (strain StLB037)</name>
    <dbReference type="NCBI Taxonomy" id="979556"/>
    <lineage>
        <taxon>Bacteria</taxon>
        <taxon>Bacillati</taxon>
        <taxon>Actinomycetota</taxon>
        <taxon>Actinomycetes</taxon>
        <taxon>Micrococcales</taxon>
        <taxon>Microbacteriaceae</taxon>
        <taxon>Microbacterium</taxon>
    </lineage>
</organism>
<evidence type="ECO:0000313" key="2">
    <source>
        <dbReference type="EMBL" id="SDO78910.1"/>
    </source>
</evidence>
<gene>
    <name evidence="2" type="ORF">SAMN04487788_0913</name>
</gene>